<dbReference type="SUPFAM" id="SSF46785">
    <property type="entry name" value="Winged helix' DNA-binding domain"/>
    <property type="match status" value="1"/>
</dbReference>
<comment type="caution">
    <text evidence="6">The sequence shown here is derived from an EMBL/GenBank/DDBJ whole genome shotgun (WGS) entry which is preliminary data.</text>
</comment>
<evidence type="ECO:0000313" key="8">
    <source>
        <dbReference type="EMBL" id="CAL4785120.1"/>
    </source>
</evidence>
<dbReference type="EMBL" id="CAMXCT030002380">
    <property type="protein sequence ID" value="CAL4785120.1"/>
    <property type="molecule type" value="Genomic_DNA"/>
</dbReference>
<dbReference type="Pfam" id="PF03965">
    <property type="entry name" value="Penicillinase_R"/>
    <property type="match status" value="1"/>
</dbReference>
<dbReference type="AlphaFoldDB" id="A0A9P1CVP2"/>
<organism evidence="6">
    <name type="scientific">Cladocopium goreaui</name>
    <dbReference type="NCBI Taxonomy" id="2562237"/>
    <lineage>
        <taxon>Eukaryota</taxon>
        <taxon>Sar</taxon>
        <taxon>Alveolata</taxon>
        <taxon>Dinophyceae</taxon>
        <taxon>Suessiales</taxon>
        <taxon>Symbiodiniaceae</taxon>
        <taxon>Cladocopium</taxon>
    </lineage>
</organism>
<keyword evidence="9" id="KW-1185">Reference proteome</keyword>
<dbReference type="Gene3D" id="1.10.4040.10">
    <property type="entry name" value="Penicillinase repressor domain"/>
    <property type="match status" value="1"/>
</dbReference>
<evidence type="ECO:0000256" key="4">
    <source>
        <dbReference type="ARBA" id="ARBA00023163"/>
    </source>
</evidence>
<dbReference type="InterPro" id="IPR036388">
    <property type="entry name" value="WH-like_DNA-bd_sf"/>
</dbReference>
<feature type="region of interest" description="Disordered" evidence="5">
    <location>
        <begin position="1"/>
        <end position="29"/>
    </location>
</feature>
<dbReference type="EMBL" id="CAMXCT020002380">
    <property type="protein sequence ID" value="CAL1151183.1"/>
    <property type="molecule type" value="Genomic_DNA"/>
</dbReference>
<name>A0A9P1CVP2_9DINO</name>
<keyword evidence="2" id="KW-0805">Transcription regulation</keyword>
<gene>
    <name evidence="6" type="ORF">C1SCF055_LOCUS24154</name>
</gene>
<dbReference type="InterPro" id="IPR036390">
    <property type="entry name" value="WH_DNA-bd_sf"/>
</dbReference>
<dbReference type="GO" id="GO:0003677">
    <property type="term" value="F:DNA binding"/>
    <property type="evidence" value="ECO:0007669"/>
    <property type="project" value="UniProtKB-KW"/>
</dbReference>
<evidence type="ECO:0000313" key="9">
    <source>
        <dbReference type="Proteomes" id="UP001152797"/>
    </source>
</evidence>
<proteinExistence type="inferred from homology"/>
<dbReference type="Proteomes" id="UP001152797">
    <property type="component" value="Unassembled WGS sequence"/>
</dbReference>
<dbReference type="GO" id="GO:0045892">
    <property type="term" value="P:negative regulation of DNA-templated transcription"/>
    <property type="evidence" value="ECO:0007669"/>
    <property type="project" value="InterPro"/>
</dbReference>
<accession>A0A9P1CVP2</accession>
<comment type="similarity">
    <text evidence="1">Belongs to the BlaI transcriptional regulatory family.</text>
</comment>
<evidence type="ECO:0000256" key="2">
    <source>
        <dbReference type="ARBA" id="ARBA00023015"/>
    </source>
</evidence>
<dbReference type="EMBL" id="CAMXCT010002380">
    <property type="protein sequence ID" value="CAI3997808.1"/>
    <property type="molecule type" value="Genomic_DNA"/>
</dbReference>
<evidence type="ECO:0000313" key="7">
    <source>
        <dbReference type="EMBL" id="CAL1151183.1"/>
    </source>
</evidence>
<evidence type="ECO:0000256" key="1">
    <source>
        <dbReference type="ARBA" id="ARBA00011046"/>
    </source>
</evidence>
<keyword evidence="3" id="KW-0238">DNA-binding</keyword>
<keyword evidence="4" id="KW-0804">Transcription</keyword>
<evidence type="ECO:0000256" key="3">
    <source>
        <dbReference type="ARBA" id="ARBA00023125"/>
    </source>
</evidence>
<evidence type="ECO:0000256" key="5">
    <source>
        <dbReference type="SAM" id="MobiDB-lite"/>
    </source>
</evidence>
<reference evidence="7" key="2">
    <citation type="submission" date="2024-04" db="EMBL/GenBank/DDBJ databases">
        <authorList>
            <person name="Chen Y."/>
            <person name="Shah S."/>
            <person name="Dougan E. K."/>
            <person name="Thang M."/>
            <person name="Chan C."/>
        </authorList>
    </citation>
    <scope>NUCLEOTIDE SEQUENCE [LARGE SCALE GENOMIC DNA]</scope>
</reference>
<reference evidence="6" key="1">
    <citation type="submission" date="2022-10" db="EMBL/GenBank/DDBJ databases">
        <authorList>
            <person name="Chen Y."/>
            <person name="Dougan E. K."/>
            <person name="Chan C."/>
            <person name="Rhodes N."/>
            <person name="Thang M."/>
        </authorList>
    </citation>
    <scope>NUCLEOTIDE SEQUENCE</scope>
</reference>
<dbReference type="Gene3D" id="1.10.10.10">
    <property type="entry name" value="Winged helix-like DNA-binding domain superfamily/Winged helix DNA-binding domain"/>
    <property type="match status" value="1"/>
</dbReference>
<evidence type="ECO:0000313" key="6">
    <source>
        <dbReference type="EMBL" id="CAI3997808.1"/>
    </source>
</evidence>
<sequence length="206" mass="22605">MRRMRGAARQSDSVGRVLSGVRNRPPPDKSFKHVAAALAKPLSHDRAQEALGGLGRFGRSVDSPINRAEAVMAKRPSLSKRETSIARTLWELGSATARQVVEALPASDRSDFSTIQTYLARLEAKGYVASRLEGRVKVFTAKVKPNQVIRETVDDFVNRLFGGQSFSLMKHLIDEGRVSGEELSELRKLLEEMEADGLGTDDANQG</sequence>
<protein>
    <submittedName>
        <fullName evidence="8">Penicillinase repressor (Beta-lactamase repressor protein) (Regulatory protein BlaI)</fullName>
    </submittedName>
</protein>
<dbReference type="InterPro" id="IPR005650">
    <property type="entry name" value="BlaI_family"/>
</dbReference>